<keyword evidence="8" id="KW-1185">Reference proteome</keyword>
<feature type="domain" description="Amidase" evidence="5">
    <location>
        <begin position="62"/>
        <end position="467"/>
    </location>
</feature>
<evidence type="ECO:0000259" key="5">
    <source>
        <dbReference type="Pfam" id="PF01425"/>
    </source>
</evidence>
<dbReference type="EMBL" id="BBYQ01000044">
    <property type="protein sequence ID" value="GAP28846.1"/>
    <property type="molecule type" value="Genomic_DNA"/>
</dbReference>
<dbReference type="InterPro" id="IPR000120">
    <property type="entry name" value="Amidase"/>
</dbReference>
<reference evidence="6 9" key="3">
    <citation type="submission" date="2016-10" db="EMBL/GenBank/DDBJ databases">
        <title>Genome sequence of Nocardia seriolae strain EM150506, isolated from Anguila japonica.</title>
        <authorList>
            <person name="Han H.-J."/>
        </authorList>
    </citation>
    <scope>NUCLEOTIDE SEQUENCE [LARGE SCALE GENOMIC DNA]</scope>
    <source>
        <strain evidence="6 9">EM150506</strain>
    </source>
</reference>
<dbReference type="GO" id="GO:0004040">
    <property type="term" value="F:amidase activity"/>
    <property type="evidence" value="ECO:0007669"/>
    <property type="project" value="UniProtKB-EC"/>
</dbReference>
<evidence type="ECO:0000313" key="6">
    <source>
        <dbReference type="EMBL" id="APA94427.1"/>
    </source>
</evidence>
<dbReference type="EMBL" id="CP017839">
    <property type="protein sequence ID" value="APA94427.1"/>
    <property type="molecule type" value="Genomic_DNA"/>
</dbReference>
<dbReference type="GeneID" id="93370945"/>
<evidence type="ECO:0000256" key="2">
    <source>
        <dbReference type="ARBA" id="ARBA00009199"/>
    </source>
</evidence>
<dbReference type="RefSeq" id="WP_081985881.1">
    <property type="nucleotide sequence ID" value="NZ_AP017900.1"/>
</dbReference>
<feature type="region of interest" description="Disordered" evidence="4">
    <location>
        <begin position="21"/>
        <end position="42"/>
    </location>
</feature>
<evidence type="ECO:0000313" key="7">
    <source>
        <dbReference type="EMBL" id="GAP28846.1"/>
    </source>
</evidence>
<reference evidence="7 8" key="2">
    <citation type="journal article" date="2016" name="Genome Announc.">
        <title>Draft Genome Sequence of Erythromycin- and Oxytetracycline-Sensitive Nocardia seriolae Strain U-1 (NBRC 110359).</title>
        <authorList>
            <person name="Imajoh M."/>
            <person name="Sukeda M."/>
            <person name="Shimizu M."/>
            <person name="Yamane J."/>
            <person name="Ohnishi K."/>
            <person name="Oshima S."/>
        </authorList>
    </citation>
    <scope>NUCLEOTIDE SEQUENCE [LARGE SCALE GENOMIC DNA]</scope>
    <source>
        <strain evidence="7 8">U-1</strain>
    </source>
</reference>
<comment type="catalytic activity">
    <reaction evidence="1">
        <text>a monocarboxylic acid amide + H2O = a monocarboxylate + NH4(+)</text>
        <dbReference type="Rhea" id="RHEA:12020"/>
        <dbReference type="ChEBI" id="CHEBI:15377"/>
        <dbReference type="ChEBI" id="CHEBI:28938"/>
        <dbReference type="ChEBI" id="CHEBI:35757"/>
        <dbReference type="ChEBI" id="CHEBI:83628"/>
        <dbReference type="EC" id="3.5.1.4"/>
    </reaction>
</comment>
<evidence type="ECO:0000313" key="9">
    <source>
        <dbReference type="Proteomes" id="UP000180166"/>
    </source>
</evidence>
<dbReference type="AlphaFoldDB" id="A0A0B8NE11"/>
<evidence type="ECO:0000256" key="3">
    <source>
        <dbReference type="ARBA" id="ARBA00012922"/>
    </source>
</evidence>
<reference evidence="8" key="1">
    <citation type="submission" date="2015-07" db="EMBL/GenBank/DDBJ databases">
        <title>Nocardia seriolae U-1 whole genome shotgun sequence.</title>
        <authorList>
            <person name="Imajoh M."/>
            <person name="Fukumoto Y."/>
            <person name="Sukeda M."/>
            <person name="Yamane J."/>
            <person name="Yamasaki K."/>
            <person name="Shimizu M."/>
            <person name="Ohnishi K."/>
            <person name="Oshima S."/>
        </authorList>
    </citation>
    <scope>NUCLEOTIDE SEQUENCE [LARGE SCALE GENOMIC DNA]</scope>
    <source>
        <strain evidence="8">U-1</strain>
    </source>
</reference>
<dbReference type="SMR" id="A0A0B8NE11"/>
<proteinExistence type="inferred from homology"/>
<comment type="similarity">
    <text evidence="2">Belongs to the amidase family.</text>
</comment>
<dbReference type="Proteomes" id="UP000180166">
    <property type="component" value="Chromosome"/>
</dbReference>
<dbReference type="PANTHER" id="PTHR11895:SF7">
    <property type="entry name" value="GLUTAMYL-TRNA(GLN) AMIDOTRANSFERASE SUBUNIT A, MITOCHONDRIAL"/>
    <property type="match status" value="1"/>
</dbReference>
<evidence type="ECO:0000256" key="4">
    <source>
        <dbReference type="SAM" id="MobiDB-lite"/>
    </source>
</evidence>
<feature type="compositionally biased region" description="Low complexity" evidence="4">
    <location>
        <begin position="21"/>
        <end position="36"/>
    </location>
</feature>
<keyword evidence="6" id="KW-0436">Ligase</keyword>
<gene>
    <name evidence="6" type="primary">gatA</name>
    <name evidence="6" type="ORF">NS506_00343</name>
    <name evidence="7" type="ORF">NSK11_contig00044-0037</name>
</gene>
<dbReference type="GO" id="GO:0016874">
    <property type="term" value="F:ligase activity"/>
    <property type="evidence" value="ECO:0007669"/>
    <property type="project" value="UniProtKB-KW"/>
</dbReference>
<dbReference type="Gene3D" id="3.90.1300.10">
    <property type="entry name" value="Amidase signature (AS) domain"/>
    <property type="match status" value="1"/>
</dbReference>
<dbReference type="Pfam" id="PF01425">
    <property type="entry name" value="Amidase"/>
    <property type="match status" value="1"/>
</dbReference>
<accession>A0A0B8NE11</accession>
<dbReference type="EC" id="3.5.1.4" evidence="3"/>
<protein>
    <recommendedName>
        <fullName evidence="3">amidase</fullName>
        <ecNumber evidence="3">3.5.1.4</ecNumber>
    </recommendedName>
</protein>
<evidence type="ECO:0000256" key="1">
    <source>
        <dbReference type="ARBA" id="ARBA00001311"/>
    </source>
</evidence>
<dbReference type="OrthoDB" id="5175573at2"/>
<name>A0A0B8NE11_9NOCA</name>
<dbReference type="KEGG" id="nsr:NS506_00343"/>
<dbReference type="InterPro" id="IPR036928">
    <property type="entry name" value="AS_sf"/>
</dbReference>
<evidence type="ECO:0000313" key="8">
    <source>
        <dbReference type="Proteomes" id="UP000037179"/>
    </source>
</evidence>
<organism evidence="6 9">
    <name type="scientific">Nocardia seriolae</name>
    <dbReference type="NCBI Taxonomy" id="37332"/>
    <lineage>
        <taxon>Bacteria</taxon>
        <taxon>Bacillati</taxon>
        <taxon>Actinomycetota</taxon>
        <taxon>Actinomycetes</taxon>
        <taxon>Mycobacteriales</taxon>
        <taxon>Nocardiaceae</taxon>
        <taxon>Nocardia</taxon>
    </lineage>
</organism>
<dbReference type="Proteomes" id="UP000037179">
    <property type="component" value="Unassembled WGS sequence"/>
</dbReference>
<dbReference type="InterPro" id="IPR023631">
    <property type="entry name" value="Amidase_dom"/>
</dbReference>
<sequence>MYDEGTALTADRVIAETTEEVAVASTTTDSDTSSDSRPPADLTTATGIAAAVQHGSISPEQAVDAALDRIRARDRKLNAFALVREEAARAEARAVAERQDLDMLPLAGVPIAVKNNIDVAGEVTRGGSLSGSDTPAATDHPVVRRPRGAGAVIVGLTNVPEFGLWGVTDGPGSITRSPWNTRYSSGGSSGGSGAAVGSGMVAIAHGNDGLGSVRIPAACCGVVGLKPGRGLVPSEVGVDSWGGMTENGVLATTVADTALMLSVLADRPDLADLETPSTLRIGLATGAPMPLTHVDLAWTAAADKAAAAASRAGHIIGVAELPYQGATFALLLRWLGNAAREAATVPHPDRLQRRTRTHVALGKAVLKSGLLRPSQVDRVEARLLDYFERYDVVITPTLATPAPRARRWHSRPWLANVLANVKFSPFTPLWNLVGWPALSIPMGIHPRTGTPVAAQIAGPPGSESTILRLAAQIEAAHPWQRLAP</sequence>
<dbReference type="PANTHER" id="PTHR11895">
    <property type="entry name" value="TRANSAMIDASE"/>
    <property type="match status" value="1"/>
</dbReference>
<dbReference type="SUPFAM" id="SSF75304">
    <property type="entry name" value="Amidase signature (AS) enzymes"/>
    <property type="match status" value="1"/>
</dbReference>